<keyword evidence="1" id="KW-0677">Repeat</keyword>
<dbReference type="SMART" id="SM00028">
    <property type="entry name" value="TPR"/>
    <property type="match status" value="4"/>
</dbReference>
<feature type="compositionally biased region" description="Low complexity" evidence="4">
    <location>
        <begin position="1156"/>
        <end position="1175"/>
    </location>
</feature>
<sequence>MLSVFISTFKTLTSEQNIKENVKKRILRHIILSLLAISVLTIISCSTKNNTSQTRWWHAFNTRYNVYYNGAQAYIDGSLEKEKGNKDNFTELIPLYTVGNKNSRDIGKGNFDRAIEKAEKAIAKHSIKKRPEWTKSRRKTEKDIEWLSRREYNPFLWKAWMLMGRSQFHKGAFEEAAATFAYMSRIYKGQPAIYGKARAWLAKCYIEQDWLYDAEDIIRNMQRDSLDWRAVKEWDYTYADYYLHSGELEKAVPYLQKVIKHEMRKKQKARELYLLGQVLASLGRNEEAYKTFQRVIRTNPPYELEFNARIAQTEVTAKGQTKKMISKLKQMAASDNNKEYLDQVYYAMGNIHLAARDTLAAINAYEQGNKKATRSGIEKGVLLLHLGDLYWEKERFGDAKRCYGEAIGLLDKDRKDYEQLSERSKILDELAPYTDAVQLQDSLQYLAKCSEQERNAAIDRVITALKKKEKEERDLQTALNNGQQQGMDGDFGNNNLGTPKPINNRQQQGSTWYFYNPTAVQQGKTTFQQLWGKRENVDNWQRINQSVVGRVGNTNMPIELTEQQRDSIMRAEARQDSIKQAADSLKNDPHKREYYLSQIPFTAEQLEASNKILEDGLHHSGVIFKDRLDNLRLAEKALRRVSDSYPDYEQMDDVYYHLYLLYMRKNEPQVAENYVTRLSQKFPKSKWTALLTDPYYKQNLRFGVQIEDSLYAATYEAFKQGRYSEVAGNTRISDSRFPMGANRDKFLFIGGLGKLNNGDPTGCVNDMKEVVKNYPSSRISEMAGMIVNGVQAGKKLRGGKFDLDDIWNYRANVMKDSDSIQQAKLSSERDIDFKFLLVYHPDSLKENKLLFELARFNFTNFLVRNFEIEIEDLNGLHQMQVSGFRSFDEAYQYARQLFASQAVAQQMGKSTKGIIISDKNLKLIGTTYSYKDYEAFYAKHFAPLVVTQRYLLSEPAEVATPRERDIQQEIEQKHANDPDLYPDTQDVPVDNTMTIPLEEAKPTKTEQKVIEQNTNTFEIPVEDKKPIVEDKKPATEKKPVIEEKKPIMEEKKPILDDNSTYFIPEEEPAKPTTPMTPAKPTVPTSPNKTAKPVVPAKPTTPVAPAKTTKPVATDKSAKPTTAKPQQPATQKPQATPTPKKKVSDDGPIIYFGDEVPQQNKTNNKNNKKNQPIQNNIEDEYYDLEGF</sequence>
<feature type="compositionally biased region" description="Basic and acidic residues" evidence="4">
    <location>
        <begin position="1043"/>
        <end position="1055"/>
    </location>
</feature>
<dbReference type="PANTHER" id="PTHR45586:SF1">
    <property type="entry name" value="LIPOPOLYSACCHARIDE ASSEMBLY PROTEIN B"/>
    <property type="match status" value="1"/>
</dbReference>
<dbReference type="EMBL" id="AP018049">
    <property type="protein sequence ID" value="BBA28590.1"/>
    <property type="molecule type" value="Genomic_DNA"/>
</dbReference>
<dbReference type="Pfam" id="PF13432">
    <property type="entry name" value="TPR_16"/>
    <property type="match status" value="1"/>
</dbReference>
<dbReference type="Pfam" id="PF13181">
    <property type="entry name" value="TPR_8"/>
    <property type="match status" value="1"/>
</dbReference>
<evidence type="ECO:0000313" key="6">
    <source>
        <dbReference type="Proteomes" id="UP000267517"/>
    </source>
</evidence>
<protein>
    <submittedName>
        <fullName evidence="5">Gliding motility protein</fullName>
    </submittedName>
</protein>
<name>A0A250KFZ6_9BACT</name>
<dbReference type="Proteomes" id="UP000267517">
    <property type="component" value="Chromosome I"/>
</dbReference>
<feature type="repeat" description="TPR" evidence="3">
    <location>
        <begin position="269"/>
        <end position="302"/>
    </location>
</feature>
<reference evidence="5 6" key="1">
    <citation type="submission" date="2017-05" db="EMBL/GenBank/DDBJ databases">
        <title>whole genome sequence of Prevotella melaninogenica GAI 07411.</title>
        <authorList>
            <person name="Kondo Y."/>
            <person name="Hoshino T."/>
        </authorList>
    </citation>
    <scope>NUCLEOTIDE SEQUENCE [LARGE SCALE GENOMIC DNA]</scope>
    <source>
        <strain evidence="5 6">GAI 07411</strain>
    </source>
</reference>
<evidence type="ECO:0000256" key="1">
    <source>
        <dbReference type="ARBA" id="ARBA00022737"/>
    </source>
</evidence>
<feature type="compositionally biased region" description="Acidic residues" evidence="4">
    <location>
        <begin position="1176"/>
        <end position="1186"/>
    </location>
</feature>
<keyword evidence="2 3" id="KW-0802">TPR repeat</keyword>
<dbReference type="InterPro" id="IPR051012">
    <property type="entry name" value="CellSynth/LPSAsmb/PSIAsmb"/>
</dbReference>
<dbReference type="SUPFAM" id="SSF48452">
    <property type="entry name" value="TPR-like"/>
    <property type="match status" value="2"/>
</dbReference>
<evidence type="ECO:0000256" key="4">
    <source>
        <dbReference type="SAM" id="MobiDB-lite"/>
    </source>
</evidence>
<dbReference type="AlphaFoldDB" id="A0A250KFZ6"/>
<dbReference type="InterPro" id="IPR011990">
    <property type="entry name" value="TPR-like_helical_dom_sf"/>
</dbReference>
<evidence type="ECO:0000256" key="3">
    <source>
        <dbReference type="PROSITE-ProRule" id="PRU00339"/>
    </source>
</evidence>
<organism evidence="5 6">
    <name type="scientific">Prevotella melaninogenica</name>
    <dbReference type="NCBI Taxonomy" id="28132"/>
    <lineage>
        <taxon>Bacteria</taxon>
        <taxon>Pseudomonadati</taxon>
        <taxon>Bacteroidota</taxon>
        <taxon>Bacteroidia</taxon>
        <taxon>Bacteroidales</taxon>
        <taxon>Prevotellaceae</taxon>
        <taxon>Prevotella</taxon>
    </lineage>
</organism>
<evidence type="ECO:0000256" key="2">
    <source>
        <dbReference type="ARBA" id="ARBA00022803"/>
    </source>
</evidence>
<feature type="region of interest" description="Disordered" evidence="4">
    <location>
        <begin position="1043"/>
        <end position="1186"/>
    </location>
</feature>
<proteinExistence type="predicted"/>
<gene>
    <name evidence="5" type="primary">sprE</name>
    <name evidence="5" type="ORF">PMEL1_00493</name>
</gene>
<feature type="compositionally biased region" description="Low complexity" evidence="4">
    <location>
        <begin position="1070"/>
        <end position="1137"/>
    </location>
</feature>
<dbReference type="PANTHER" id="PTHR45586">
    <property type="entry name" value="TPR REPEAT-CONTAINING PROTEIN PA4667"/>
    <property type="match status" value="1"/>
</dbReference>
<dbReference type="PROSITE" id="PS50005">
    <property type="entry name" value="TPR"/>
    <property type="match status" value="1"/>
</dbReference>
<accession>A0A250KFZ6</accession>
<evidence type="ECO:0000313" key="5">
    <source>
        <dbReference type="EMBL" id="BBA28590.1"/>
    </source>
</evidence>
<dbReference type="Gene3D" id="1.25.40.10">
    <property type="entry name" value="Tetratricopeptide repeat domain"/>
    <property type="match status" value="4"/>
</dbReference>
<dbReference type="InterPro" id="IPR019734">
    <property type="entry name" value="TPR_rpt"/>
</dbReference>